<evidence type="ECO:0000256" key="1">
    <source>
        <dbReference type="SAM" id="MobiDB-lite"/>
    </source>
</evidence>
<accession>A0A814NSW2</accession>
<name>A0A814NSW2_9BILA</name>
<sequence length="336" mass="39049">MDDSIQSSQSSVLHEEIEAYTRQIIMNYLQENSVSFPDKYFTRMVKTGFLDKFITMMEKESVKQEKIKKMLNKHNISIPSEFYSGMVRTNLLEPLLNATHNIDSGSDSNKNEKTNTPTNNTDKRSTAKKQKKVHICSTYEIPLAHNQQYLYKRAITYEEAQQLLKKPFPWDEKIKNENRRINQCHVDAGATDIHALQTIINDQCTMISSLINNSVNATFVANAIYNYHSKTGPILTSWRDLIDLFFITFFVSFLVYYRICSIGFHPCDKIMAFCCKPVILRIQNQQQQQKEQEPTTTTIMNENRVPQKAQHRQLSSSVAFVEDDYFVRFNNGYISE</sequence>
<dbReference type="EMBL" id="CAJNOE010000258">
    <property type="protein sequence ID" value="CAF1096937.1"/>
    <property type="molecule type" value="Genomic_DNA"/>
</dbReference>
<evidence type="ECO:0000313" key="3">
    <source>
        <dbReference type="EMBL" id="CAF3804944.1"/>
    </source>
</evidence>
<dbReference type="AlphaFoldDB" id="A0A814NSW2"/>
<dbReference type="EMBL" id="CAJOBB010001080">
    <property type="protein sequence ID" value="CAF3804944.1"/>
    <property type="molecule type" value="Genomic_DNA"/>
</dbReference>
<comment type="caution">
    <text evidence="2">The sequence shown here is derived from an EMBL/GenBank/DDBJ whole genome shotgun (WGS) entry which is preliminary data.</text>
</comment>
<protein>
    <submittedName>
        <fullName evidence="2">Uncharacterized protein</fullName>
    </submittedName>
</protein>
<gene>
    <name evidence="2" type="ORF">IZO911_LOCUS22820</name>
    <name evidence="3" type="ORF">KXQ929_LOCUS17270</name>
</gene>
<evidence type="ECO:0000313" key="4">
    <source>
        <dbReference type="Proteomes" id="UP000663860"/>
    </source>
</evidence>
<feature type="region of interest" description="Disordered" evidence="1">
    <location>
        <begin position="101"/>
        <end position="129"/>
    </location>
</feature>
<reference evidence="2" key="1">
    <citation type="submission" date="2021-02" db="EMBL/GenBank/DDBJ databases">
        <authorList>
            <person name="Nowell W R."/>
        </authorList>
    </citation>
    <scope>NUCLEOTIDE SEQUENCE</scope>
</reference>
<proteinExistence type="predicted"/>
<dbReference type="Proteomes" id="UP000663868">
    <property type="component" value="Unassembled WGS sequence"/>
</dbReference>
<evidence type="ECO:0000313" key="2">
    <source>
        <dbReference type="EMBL" id="CAF1096937.1"/>
    </source>
</evidence>
<dbReference type="Proteomes" id="UP000663860">
    <property type="component" value="Unassembled WGS sequence"/>
</dbReference>
<organism evidence="2 4">
    <name type="scientific">Adineta steineri</name>
    <dbReference type="NCBI Taxonomy" id="433720"/>
    <lineage>
        <taxon>Eukaryota</taxon>
        <taxon>Metazoa</taxon>
        <taxon>Spiralia</taxon>
        <taxon>Gnathifera</taxon>
        <taxon>Rotifera</taxon>
        <taxon>Eurotatoria</taxon>
        <taxon>Bdelloidea</taxon>
        <taxon>Adinetida</taxon>
        <taxon>Adinetidae</taxon>
        <taxon>Adineta</taxon>
    </lineage>
</organism>